<accession>A0A1B8GMM0</accession>
<evidence type="ECO:0000313" key="2">
    <source>
        <dbReference type="Proteomes" id="UP000091956"/>
    </source>
</evidence>
<dbReference type="EMBL" id="KV460224">
    <property type="protein sequence ID" value="OBT97080.2"/>
    <property type="molecule type" value="Genomic_DNA"/>
</dbReference>
<dbReference type="STRING" id="342668.A0A1B8GMM0"/>
<sequence>MVTDRRSSRDIMSFNFVKRIIFSAAAVAVAVAAIPPPNPEFFEITQLSLPPAINTTSVGACTASINPRRTGCIYYQENYDFQSGDFTPDGKHVVVSVNFTGAPAAPDPASIYSGAQVILITADGTNFPNGDSWKCMSCAVPTQNKQSLDPVIDYPHVFRSGTKILWGHNILDCNGQPLADESCTPTRTHIYPIFWPVSTNAFAAGGSPREMRLHPDDTHILWSSLSNSGQSTFTGKLQFNARPTNGSLRAPRYDLIQVNVLARANSTPAIYADGNQIKINPQPLSLGELRGWSGNGEEIIYLGSNVEANNVDLYAIHVVTGAIRRITSHPEYADPIVSSPDNRNYLIMDTRGSNRQMWMAGMRGIPPIIDIVVTLLAVSTRNNGPRRFFQPILLDQFGDRSDIDYYGQRINTEGDLSNGSVNDPNWNGRADAGFSLDSTKIVYWQALVTSPACGGVNPLKCPASTAQGGSNYRVMLAKRTSRAPTRPVPVFKIPDIIPWATPFPPGASVPVDKTLAPGDYTLYGKAHGFANVTLTSSSVAIRYSNFSDDYRHIIDGYENATSSVKPPNYYDVHVDWFSDIFQSGAVFGTKKTSPGGFHAEIDAFLNIFSANGSLTTTINGVEYLQPLNFS</sequence>
<reference evidence="2" key="2">
    <citation type="journal article" date="2018" name="Nat. Commun.">
        <title>Extreme sensitivity to ultraviolet light in the fungal pathogen causing white-nose syndrome of bats.</title>
        <authorList>
            <person name="Palmer J.M."/>
            <person name="Drees K.P."/>
            <person name="Foster J.T."/>
            <person name="Lindner D.L."/>
        </authorList>
    </citation>
    <scope>NUCLEOTIDE SEQUENCE [LARGE SCALE GENOMIC DNA]</scope>
    <source>
        <strain evidence="2">UAMH 10579</strain>
    </source>
</reference>
<evidence type="ECO:0000313" key="1">
    <source>
        <dbReference type="EMBL" id="OBT97080.2"/>
    </source>
</evidence>
<dbReference type="AlphaFoldDB" id="A0A1B8GMM0"/>
<name>A0A1B8GMM0_9PEZI</name>
<dbReference type="SUPFAM" id="SSF82171">
    <property type="entry name" value="DPP6 N-terminal domain-like"/>
    <property type="match status" value="1"/>
</dbReference>
<reference evidence="1 2" key="1">
    <citation type="submission" date="2016-03" db="EMBL/GenBank/DDBJ databases">
        <title>Comparative genomics of Pseudogymnoascus destructans, the fungus causing white-nose syndrome of bats.</title>
        <authorList>
            <person name="Palmer J.M."/>
            <person name="Drees K.P."/>
            <person name="Foster J.T."/>
            <person name="Lindner D.L."/>
        </authorList>
    </citation>
    <scope>NUCLEOTIDE SEQUENCE [LARGE SCALE GENOMIC DNA]</scope>
    <source>
        <strain evidence="1 2">UAMH 10579</strain>
    </source>
</reference>
<proteinExistence type="predicted"/>
<protein>
    <recommendedName>
        <fullName evidence="3">Saponin hydrolase</fullName>
    </recommendedName>
</protein>
<dbReference type="InterPro" id="IPR011042">
    <property type="entry name" value="6-blade_b-propeller_TolB-like"/>
</dbReference>
<organism evidence="1 2">
    <name type="scientific">Pseudogymnoascus verrucosus</name>
    <dbReference type="NCBI Taxonomy" id="342668"/>
    <lineage>
        <taxon>Eukaryota</taxon>
        <taxon>Fungi</taxon>
        <taxon>Dikarya</taxon>
        <taxon>Ascomycota</taxon>
        <taxon>Pezizomycotina</taxon>
        <taxon>Leotiomycetes</taxon>
        <taxon>Thelebolales</taxon>
        <taxon>Thelebolaceae</taxon>
        <taxon>Pseudogymnoascus</taxon>
    </lineage>
</organism>
<evidence type="ECO:0008006" key="3">
    <source>
        <dbReference type="Google" id="ProtNLM"/>
    </source>
</evidence>
<dbReference type="Gene3D" id="2.120.10.30">
    <property type="entry name" value="TolB, C-terminal domain"/>
    <property type="match status" value="1"/>
</dbReference>
<keyword evidence="2" id="KW-1185">Reference proteome</keyword>
<dbReference type="GeneID" id="28838161"/>
<dbReference type="RefSeq" id="XP_018130813.2">
    <property type="nucleotide sequence ID" value="XM_018274243.2"/>
</dbReference>
<dbReference type="Proteomes" id="UP000091956">
    <property type="component" value="Unassembled WGS sequence"/>
</dbReference>
<gene>
    <name evidence="1" type="ORF">VE01_04775</name>
</gene>